<evidence type="ECO:0000313" key="2">
    <source>
        <dbReference type="EMBL" id="BBY30016.1"/>
    </source>
</evidence>
<dbReference type="KEGG" id="msei:MSEDJ_41120"/>
<evidence type="ECO:0000256" key="1">
    <source>
        <dbReference type="SAM" id="MobiDB-lite"/>
    </source>
</evidence>
<name>A0A7I7QVS1_9MYCO</name>
<keyword evidence="3" id="KW-1185">Reference proteome</keyword>
<gene>
    <name evidence="2" type="ORF">MSEDJ_41120</name>
</gene>
<reference evidence="2 3" key="1">
    <citation type="journal article" date="2019" name="Emerg. Microbes Infect.">
        <title>Comprehensive subspecies identification of 175 nontuberculous mycobacteria species based on 7547 genomic profiles.</title>
        <authorList>
            <person name="Matsumoto Y."/>
            <person name="Kinjo T."/>
            <person name="Motooka D."/>
            <person name="Nabeya D."/>
            <person name="Jung N."/>
            <person name="Uechi K."/>
            <person name="Horii T."/>
            <person name="Iida T."/>
            <person name="Fujita J."/>
            <person name="Nakamura S."/>
        </authorList>
    </citation>
    <scope>NUCLEOTIDE SEQUENCE [LARGE SCALE GENOMIC DNA]</scope>
    <source>
        <strain evidence="2 3">JCM 17899</strain>
    </source>
</reference>
<dbReference type="Proteomes" id="UP000467193">
    <property type="component" value="Chromosome"/>
</dbReference>
<evidence type="ECO:0000313" key="3">
    <source>
        <dbReference type="Proteomes" id="UP000467193"/>
    </source>
</evidence>
<feature type="compositionally biased region" description="Basic and acidic residues" evidence="1">
    <location>
        <begin position="36"/>
        <end position="48"/>
    </location>
</feature>
<sequence>MNDGVEDDVLKSFGSGGRDQSLGHWELVDELGRGRVIDPTHPAERGLEVTRSSEVSDRDLGGAVGSGSLGLFLVLDECTDVEIVAREFSDQRTSNTACGAGD</sequence>
<feature type="region of interest" description="Disordered" evidence="1">
    <location>
        <begin position="1"/>
        <end position="21"/>
    </location>
</feature>
<proteinExistence type="predicted"/>
<dbReference type="AlphaFoldDB" id="A0A7I7QVS1"/>
<protein>
    <submittedName>
        <fullName evidence="2">Uncharacterized protein</fullName>
    </submittedName>
</protein>
<feature type="region of interest" description="Disordered" evidence="1">
    <location>
        <begin position="36"/>
        <end position="60"/>
    </location>
</feature>
<organism evidence="2 3">
    <name type="scientific">Mycolicibacterium sediminis</name>
    <dbReference type="NCBI Taxonomy" id="1286180"/>
    <lineage>
        <taxon>Bacteria</taxon>
        <taxon>Bacillati</taxon>
        <taxon>Actinomycetota</taxon>
        <taxon>Actinomycetes</taxon>
        <taxon>Mycobacteriales</taxon>
        <taxon>Mycobacteriaceae</taxon>
        <taxon>Mycolicibacterium</taxon>
    </lineage>
</organism>
<accession>A0A7I7QVS1</accession>
<dbReference type="EMBL" id="AP022588">
    <property type="protein sequence ID" value="BBY30016.1"/>
    <property type="molecule type" value="Genomic_DNA"/>
</dbReference>